<proteinExistence type="predicted"/>
<sequence>MPPRLYHSDALFQAYFRAAQDWANVLTLAPAIAAENGDRRFQAPEWHEHPWYGALKQAYSANSRWLAAMVEAIDLGDTEKQKLRFFTGQLIDMMCPANFAATNPEAARQALESGGESLRAGLANLLSDLERGRIAITDEAAFEVGRNVAVSQGSVVFECELMQLIQYAPLTSHVASRPLVIVPPCVNKFYILDLQPANSFVRFACEQGYTVFLVSWRNPCLELKDTSWDDYLEQGVMQAIDVALEISGADQANTLGWCIGGTLLASALAVMRARSEAKVASMTLLTTLLDFEEPGDLGAFVSAPVVSHYEQAIGGGGILRGKDLGFVFQLLRANDLVWPYVVNNYLKGQQPEPFDLLYWNADTTNLPGPMFAWLLRNGYLENRLCEPDRLAVCGQMLDLGKVDMPSYILAAQSDHLVPWRSAYRATQLLGGDSQFVLGASGHIAGVINPPSAGKRNFWAGKKPGANADEWLSRAEAIPGSWWIHWSQWLRRHAGKKMPAPAGPGNDRHRPLERAPGRYVRVRHD</sequence>
<comment type="subcellular location">
    <subcellularLocation>
        <location evidence="1">Cytoplasm</location>
    </subcellularLocation>
</comment>
<feature type="region of interest" description="Disordered" evidence="5">
    <location>
        <begin position="495"/>
        <end position="515"/>
    </location>
</feature>
<organism evidence="8 9">
    <name type="scientific">Cupriavidus oxalaticus</name>
    <dbReference type="NCBI Taxonomy" id="96344"/>
    <lineage>
        <taxon>Bacteria</taxon>
        <taxon>Pseudomonadati</taxon>
        <taxon>Pseudomonadota</taxon>
        <taxon>Betaproteobacteria</taxon>
        <taxon>Burkholderiales</taxon>
        <taxon>Burkholderiaceae</taxon>
        <taxon>Cupriavidus</taxon>
    </lineage>
</organism>
<keyword evidence="2" id="KW-0963">Cytoplasm</keyword>
<accession>A0A4P7LNX7</accession>
<dbReference type="InterPro" id="IPR010963">
    <property type="entry name" value="PHA_synth_I"/>
</dbReference>
<keyword evidence="4" id="KW-0012">Acyltransferase</keyword>
<dbReference type="GO" id="GO:0005737">
    <property type="term" value="C:cytoplasm"/>
    <property type="evidence" value="ECO:0007669"/>
    <property type="project" value="UniProtKB-SubCell"/>
</dbReference>
<evidence type="ECO:0000259" key="7">
    <source>
        <dbReference type="Pfam" id="PF07167"/>
    </source>
</evidence>
<evidence type="ECO:0000256" key="5">
    <source>
        <dbReference type="SAM" id="MobiDB-lite"/>
    </source>
</evidence>
<evidence type="ECO:0000259" key="6">
    <source>
        <dbReference type="Pfam" id="PF00561"/>
    </source>
</evidence>
<protein>
    <submittedName>
        <fullName evidence="8">Class I poly(R)-hydroxyalkanoic acid synthase</fullName>
    </submittedName>
</protein>
<dbReference type="Proteomes" id="UP000295294">
    <property type="component" value="Plasmid unnamed1"/>
</dbReference>
<evidence type="ECO:0000256" key="1">
    <source>
        <dbReference type="ARBA" id="ARBA00004496"/>
    </source>
</evidence>
<dbReference type="GO" id="GO:0042619">
    <property type="term" value="P:poly-hydroxybutyrate biosynthetic process"/>
    <property type="evidence" value="ECO:0007669"/>
    <property type="project" value="InterPro"/>
</dbReference>
<reference evidence="8 9" key="1">
    <citation type="submission" date="2019-03" db="EMBL/GenBank/DDBJ databases">
        <title>Efficiently degradation of phenoxyalkanoic acid herbicides by Cupriavidus oxalaticus strain X32.</title>
        <authorList>
            <person name="Sheng X."/>
        </authorList>
    </citation>
    <scope>NUCLEOTIDE SEQUENCE [LARGE SCALE GENOMIC DNA]</scope>
    <source>
        <strain evidence="8 9">X32</strain>
        <plasmid evidence="8 9">unnamed1</plasmid>
    </source>
</reference>
<dbReference type="KEGG" id="cox:E0W60_30585"/>
<evidence type="ECO:0000256" key="3">
    <source>
        <dbReference type="ARBA" id="ARBA00022679"/>
    </source>
</evidence>
<dbReference type="PANTHER" id="PTHR36837">
    <property type="entry name" value="POLY(3-HYDROXYALKANOATE) POLYMERASE SUBUNIT PHAC"/>
    <property type="match status" value="1"/>
</dbReference>
<name>A0A4P7LNX7_9BURK</name>
<evidence type="ECO:0000256" key="4">
    <source>
        <dbReference type="ARBA" id="ARBA00023315"/>
    </source>
</evidence>
<geneLocation type="plasmid" evidence="8">
    <name>unnamed1</name>
</geneLocation>
<feature type="compositionally biased region" description="Basic and acidic residues" evidence="5">
    <location>
        <begin position="505"/>
        <end position="515"/>
    </location>
</feature>
<dbReference type="InterPro" id="IPR029058">
    <property type="entry name" value="AB_hydrolase_fold"/>
</dbReference>
<feature type="domain" description="AB hydrolase-1" evidence="6">
    <location>
        <begin position="206"/>
        <end position="445"/>
    </location>
</feature>
<dbReference type="GO" id="GO:0016746">
    <property type="term" value="F:acyltransferase activity"/>
    <property type="evidence" value="ECO:0007669"/>
    <property type="project" value="UniProtKB-KW"/>
</dbReference>
<dbReference type="PANTHER" id="PTHR36837:SF5">
    <property type="entry name" value="POLY-3-HYDROXYBUTYRATE SYNTHASE"/>
    <property type="match status" value="1"/>
</dbReference>
<dbReference type="SUPFAM" id="SSF53474">
    <property type="entry name" value="alpha/beta-Hydrolases"/>
    <property type="match status" value="1"/>
</dbReference>
<dbReference type="EMBL" id="CP038636">
    <property type="protein sequence ID" value="QBY55403.1"/>
    <property type="molecule type" value="Genomic_DNA"/>
</dbReference>
<keyword evidence="3" id="KW-0808">Transferase</keyword>
<evidence type="ECO:0000256" key="2">
    <source>
        <dbReference type="ARBA" id="ARBA00022490"/>
    </source>
</evidence>
<dbReference type="Pfam" id="PF07167">
    <property type="entry name" value="PhaC_N"/>
    <property type="match status" value="1"/>
</dbReference>
<dbReference type="AlphaFoldDB" id="A0A4P7LNX7"/>
<dbReference type="NCBIfam" id="TIGR01838">
    <property type="entry name" value="PHA_synth_I"/>
    <property type="match status" value="1"/>
</dbReference>
<dbReference type="OrthoDB" id="7208816at2"/>
<dbReference type="InterPro" id="IPR010941">
    <property type="entry name" value="PhaC_N"/>
</dbReference>
<dbReference type="InterPro" id="IPR000073">
    <property type="entry name" value="AB_hydrolase_1"/>
</dbReference>
<dbReference type="Pfam" id="PF00561">
    <property type="entry name" value="Abhydrolase_1"/>
    <property type="match status" value="1"/>
</dbReference>
<gene>
    <name evidence="8" type="primary">phaC</name>
    <name evidence="8" type="ORF">E0W60_30585</name>
</gene>
<dbReference type="InterPro" id="IPR051321">
    <property type="entry name" value="PHA/PHB_synthase"/>
</dbReference>
<feature type="domain" description="Poly-beta-hydroxybutyrate polymerase N-terminal" evidence="7">
    <location>
        <begin position="38"/>
        <end position="204"/>
    </location>
</feature>
<dbReference type="Gene3D" id="3.40.50.1820">
    <property type="entry name" value="alpha/beta hydrolase"/>
    <property type="match status" value="1"/>
</dbReference>
<evidence type="ECO:0000313" key="9">
    <source>
        <dbReference type="Proteomes" id="UP000295294"/>
    </source>
</evidence>
<dbReference type="RefSeq" id="WP_135706647.1">
    <property type="nucleotide sequence ID" value="NZ_CP038636.1"/>
</dbReference>
<evidence type="ECO:0000313" key="8">
    <source>
        <dbReference type="EMBL" id="QBY55403.1"/>
    </source>
</evidence>
<keyword evidence="8" id="KW-0614">Plasmid</keyword>